<dbReference type="Proteomes" id="UP000232638">
    <property type="component" value="Chromosome"/>
</dbReference>
<dbReference type="AlphaFoldDB" id="A0A2K8U620"/>
<feature type="region of interest" description="Disordered" evidence="1">
    <location>
        <begin position="1"/>
        <end position="26"/>
    </location>
</feature>
<dbReference type="KEGG" id="tsy:THSYN_08705"/>
<keyword evidence="3" id="KW-1185">Reference proteome</keyword>
<gene>
    <name evidence="2" type="ORF">THSYN_08705</name>
</gene>
<protein>
    <submittedName>
        <fullName evidence="2">Uncharacterized protein</fullName>
    </submittedName>
</protein>
<accession>A0A2K8U620</accession>
<evidence type="ECO:0000313" key="3">
    <source>
        <dbReference type="Proteomes" id="UP000232638"/>
    </source>
</evidence>
<evidence type="ECO:0000313" key="2">
    <source>
        <dbReference type="EMBL" id="AUB81023.1"/>
    </source>
</evidence>
<proteinExistence type="predicted"/>
<dbReference type="OrthoDB" id="1491662at2"/>
<name>A0A2K8U620_9GAMM</name>
<evidence type="ECO:0000256" key="1">
    <source>
        <dbReference type="SAM" id="MobiDB-lite"/>
    </source>
</evidence>
<dbReference type="EMBL" id="CP020370">
    <property type="protein sequence ID" value="AUB81023.1"/>
    <property type="molecule type" value="Genomic_DNA"/>
</dbReference>
<sequence>MAGFRGLPADLIAPADPERGRDAKGWIGQRMGNYDSRVDQPALTSRFDITLAATRSRSFRKFCSDFRLLLDA</sequence>
<reference evidence="2 3" key="1">
    <citation type="submission" date="2017-03" db="EMBL/GenBank/DDBJ databases">
        <title>Complete genome sequence of Candidatus 'Thiodictyon syntrophicum' sp. nov. strain Cad16T, a photolithoautotroph purple sulfur bacterium isolated from an alpine meromictic lake.</title>
        <authorList>
            <person name="Luedin S.M."/>
            <person name="Pothier J.F."/>
            <person name="Danza F."/>
            <person name="Storelli N."/>
            <person name="Wittwer M."/>
            <person name="Tonolla M."/>
        </authorList>
    </citation>
    <scope>NUCLEOTIDE SEQUENCE [LARGE SCALE GENOMIC DNA]</scope>
    <source>
        <strain evidence="2 3">Cad16T</strain>
    </source>
</reference>
<dbReference type="RefSeq" id="WP_100918800.1">
    <property type="nucleotide sequence ID" value="NZ_CP020370.1"/>
</dbReference>
<organism evidence="2 3">
    <name type="scientific">Candidatus Thiodictyon syntrophicum</name>
    <dbReference type="NCBI Taxonomy" id="1166950"/>
    <lineage>
        <taxon>Bacteria</taxon>
        <taxon>Pseudomonadati</taxon>
        <taxon>Pseudomonadota</taxon>
        <taxon>Gammaproteobacteria</taxon>
        <taxon>Chromatiales</taxon>
        <taxon>Chromatiaceae</taxon>
        <taxon>Thiodictyon</taxon>
    </lineage>
</organism>